<accession>A0A381P755</accession>
<dbReference type="Pfam" id="PF13291">
    <property type="entry name" value="ACT_4"/>
    <property type="match status" value="1"/>
</dbReference>
<name>A0A381P755_9ZZZZ</name>
<feature type="domain" description="HD" evidence="4">
    <location>
        <begin position="53"/>
        <end position="152"/>
    </location>
</feature>
<dbReference type="Pfam" id="PF04607">
    <property type="entry name" value="RelA_SpoT"/>
    <property type="match status" value="1"/>
</dbReference>
<evidence type="ECO:0000259" key="5">
    <source>
        <dbReference type="PROSITE" id="PS51880"/>
    </source>
</evidence>
<dbReference type="PANTHER" id="PTHR21262:SF31">
    <property type="entry name" value="GTP PYROPHOSPHOKINASE"/>
    <property type="match status" value="1"/>
</dbReference>
<dbReference type="PROSITE" id="PS51831">
    <property type="entry name" value="HD"/>
    <property type="match status" value="1"/>
</dbReference>
<dbReference type="InterPro" id="IPR043519">
    <property type="entry name" value="NT_sf"/>
</dbReference>
<dbReference type="Gene3D" id="3.30.460.10">
    <property type="entry name" value="Beta Polymerase, domain 2"/>
    <property type="match status" value="1"/>
</dbReference>
<evidence type="ECO:0000256" key="2">
    <source>
        <dbReference type="ARBA" id="ARBA00025704"/>
    </source>
</evidence>
<proteinExistence type="inferred from homology"/>
<evidence type="ECO:0000259" key="3">
    <source>
        <dbReference type="PROSITE" id="PS51671"/>
    </source>
</evidence>
<comment type="pathway">
    <text evidence="2">Purine metabolism.</text>
</comment>
<dbReference type="InterPro" id="IPR045865">
    <property type="entry name" value="ACT-like_dom_sf"/>
</dbReference>
<dbReference type="GO" id="GO:0005886">
    <property type="term" value="C:plasma membrane"/>
    <property type="evidence" value="ECO:0007669"/>
    <property type="project" value="TreeGrafter"/>
</dbReference>
<dbReference type="InterPro" id="IPR003607">
    <property type="entry name" value="HD/PDEase_dom"/>
</dbReference>
<gene>
    <name evidence="6" type="ORF">METZ01_LOCUS15574</name>
</gene>
<dbReference type="SUPFAM" id="SSF55021">
    <property type="entry name" value="ACT-like"/>
    <property type="match status" value="1"/>
</dbReference>
<dbReference type="PROSITE" id="PS51880">
    <property type="entry name" value="TGS"/>
    <property type="match status" value="1"/>
</dbReference>
<protein>
    <recommendedName>
        <fullName evidence="7">TGS domain-containing protein</fullName>
    </recommendedName>
</protein>
<dbReference type="GO" id="GO:0015969">
    <property type="term" value="P:guanosine tetraphosphate metabolic process"/>
    <property type="evidence" value="ECO:0007669"/>
    <property type="project" value="InterPro"/>
</dbReference>
<dbReference type="InterPro" id="IPR004811">
    <property type="entry name" value="RelA/Spo_fam"/>
</dbReference>
<dbReference type="FunFam" id="3.30.460.10:FF:000001">
    <property type="entry name" value="GTP pyrophosphokinase RelA"/>
    <property type="match status" value="1"/>
</dbReference>
<feature type="domain" description="TGS" evidence="5">
    <location>
        <begin position="399"/>
        <end position="460"/>
    </location>
</feature>
<dbReference type="InterPro" id="IPR012675">
    <property type="entry name" value="Beta-grasp_dom_sf"/>
</dbReference>
<dbReference type="Pfam" id="PF13328">
    <property type="entry name" value="HD_4"/>
    <property type="match status" value="1"/>
</dbReference>
<comment type="similarity">
    <text evidence="1">Belongs to the RelA/SpoT family.</text>
</comment>
<dbReference type="SUPFAM" id="SSF81271">
    <property type="entry name" value="TGS-like"/>
    <property type="match status" value="1"/>
</dbReference>
<dbReference type="SMART" id="SM00471">
    <property type="entry name" value="HDc"/>
    <property type="match status" value="1"/>
</dbReference>
<dbReference type="Gene3D" id="3.30.70.260">
    <property type="match status" value="1"/>
</dbReference>
<dbReference type="SUPFAM" id="SSF81301">
    <property type="entry name" value="Nucleotidyltransferase"/>
    <property type="match status" value="1"/>
</dbReference>
<dbReference type="SUPFAM" id="SSF109604">
    <property type="entry name" value="HD-domain/PDEase-like"/>
    <property type="match status" value="1"/>
</dbReference>
<dbReference type="EMBL" id="UINC01000888">
    <property type="protein sequence ID" value="SUZ62720.1"/>
    <property type="molecule type" value="Genomic_DNA"/>
</dbReference>
<dbReference type="InterPro" id="IPR012676">
    <property type="entry name" value="TGS-like"/>
</dbReference>
<dbReference type="CDD" id="cd00077">
    <property type="entry name" value="HDc"/>
    <property type="match status" value="1"/>
</dbReference>
<dbReference type="InterPro" id="IPR004095">
    <property type="entry name" value="TGS"/>
</dbReference>
<dbReference type="InterPro" id="IPR007685">
    <property type="entry name" value="RelA_SpoT"/>
</dbReference>
<dbReference type="AlphaFoldDB" id="A0A381P755"/>
<evidence type="ECO:0000259" key="4">
    <source>
        <dbReference type="PROSITE" id="PS51831"/>
    </source>
</evidence>
<dbReference type="CDD" id="cd04876">
    <property type="entry name" value="ACT_RelA-SpoT"/>
    <property type="match status" value="1"/>
</dbReference>
<dbReference type="SMART" id="SM00954">
    <property type="entry name" value="RelA_SpoT"/>
    <property type="match status" value="1"/>
</dbReference>
<dbReference type="Pfam" id="PF19296">
    <property type="entry name" value="RelA_AH_RIS"/>
    <property type="match status" value="1"/>
</dbReference>
<organism evidence="6">
    <name type="scientific">marine metagenome</name>
    <dbReference type="NCBI Taxonomy" id="408172"/>
    <lineage>
        <taxon>unclassified sequences</taxon>
        <taxon>metagenomes</taxon>
        <taxon>ecological metagenomes</taxon>
    </lineage>
</organism>
<dbReference type="CDD" id="cd05399">
    <property type="entry name" value="NT_Rel-Spo_like"/>
    <property type="match status" value="1"/>
</dbReference>
<dbReference type="InterPro" id="IPR033655">
    <property type="entry name" value="TGS_RelA/SpoT"/>
</dbReference>
<sequence>MATATATIRGLPRPLARAMEAYSDRLDVDVVRDAYDLAREAHSGQRRASGDEFVSHAVEVATILATFGLDTDSLVSGLVHDVVEDTSVSVSDIETRFGQDVATIVEGVTKIGRVEFRSHTEQQVENYRKLLLSMARDARVILVKLADRLHNMRTLDALKEEQRRRIALETREIYAPLAHRLGMAAIRWELEDLAFKYLEPEPYEALTKKVRQRRKEREKQVLEMQRPLAEALAEAGVPAELTGRPKHLWSIYHKMESRDLPYEEIYDLMAMRVLTDDVQNCYAALGVIHNEWTPVQERFHDFIATPKSNMYQSLHTTVIGPAGRRYEIQIRSHEMHRTAEYGIAAHWRYKEGITQAERDVEANEVDEALTWFRQVLDWQKDTSEPEEFMEFLRMDLFQGEIFVFTPKGEVKQLPTGATPIDFAYSVHTEIGNHCAGARVNGRISPLSRELKNGDAVEIITDTRQRPSQDWLAFVRTSRARGRIRQWIRKEEHDSALKLGKDLFDREIRKARRGKPTKAQTKEAAQSLGFSEFEQVLTALSRGDVGPTSLIRALYPDEDPHDVVNRTPTKLERIADRIRRSNRAVRIQGMDNLMIRYSRCCQPVPGDRVMGYITQGRGVSIHQVDCPNVLNLSEDRRVEIEWATEKDDRFFVRLFMEGTDRRGLLSDVATAISDTDTDIVQADMRGVERGMLGRFSIEVKDLAHLTKIIEAVSEVKGVVQVDRRDDSEESDLN</sequence>
<dbReference type="FunFam" id="3.10.20.30:FF:000002">
    <property type="entry name" value="GTP pyrophosphokinase (RelA/SpoT)"/>
    <property type="match status" value="1"/>
</dbReference>
<dbReference type="InterPro" id="IPR045600">
    <property type="entry name" value="RelA/SpoT_AH_RIS"/>
</dbReference>
<dbReference type="InterPro" id="IPR006674">
    <property type="entry name" value="HD_domain"/>
</dbReference>
<dbReference type="InterPro" id="IPR002912">
    <property type="entry name" value="ACT_dom"/>
</dbReference>
<dbReference type="FunFam" id="1.10.3210.10:FF:000001">
    <property type="entry name" value="GTP pyrophosphokinase RelA"/>
    <property type="match status" value="1"/>
</dbReference>
<evidence type="ECO:0000256" key="1">
    <source>
        <dbReference type="ARBA" id="ARBA00007476"/>
    </source>
</evidence>
<dbReference type="CDD" id="cd01668">
    <property type="entry name" value="TGS_RSH"/>
    <property type="match status" value="1"/>
</dbReference>
<dbReference type="NCBIfam" id="TIGR00691">
    <property type="entry name" value="spoT_relA"/>
    <property type="match status" value="1"/>
</dbReference>
<dbReference type="Gene3D" id="3.10.20.30">
    <property type="match status" value="1"/>
</dbReference>
<feature type="domain" description="ACT" evidence="3">
    <location>
        <begin position="652"/>
        <end position="725"/>
    </location>
</feature>
<reference evidence="6" key="1">
    <citation type="submission" date="2018-05" db="EMBL/GenBank/DDBJ databases">
        <authorList>
            <person name="Lanie J.A."/>
            <person name="Ng W.-L."/>
            <person name="Kazmierczak K.M."/>
            <person name="Andrzejewski T.M."/>
            <person name="Davidsen T.M."/>
            <person name="Wayne K.J."/>
            <person name="Tettelin H."/>
            <person name="Glass J.I."/>
            <person name="Rusch D."/>
            <person name="Podicherti R."/>
            <person name="Tsui H.-C.T."/>
            <person name="Winkler M.E."/>
        </authorList>
    </citation>
    <scope>NUCLEOTIDE SEQUENCE</scope>
</reference>
<evidence type="ECO:0000313" key="6">
    <source>
        <dbReference type="EMBL" id="SUZ62720.1"/>
    </source>
</evidence>
<dbReference type="Gene3D" id="1.10.3210.10">
    <property type="entry name" value="Hypothetical protein af1432"/>
    <property type="match status" value="1"/>
</dbReference>
<dbReference type="Pfam" id="PF02824">
    <property type="entry name" value="TGS"/>
    <property type="match status" value="1"/>
</dbReference>
<dbReference type="PROSITE" id="PS51671">
    <property type="entry name" value="ACT"/>
    <property type="match status" value="1"/>
</dbReference>
<dbReference type="PANTHER" id="PTHR21262">
    <property type="entry name" value="GUANOSINE-3',5'-BIS DIPHOSPHATE 3'-PYROPHOSPHOHYDROLASE"/>
    <property type="match status" value="1"/>
</dbReference>
<evidence type="ECO:0008006" key="7">
    <source>
        <dbReference type="Google" id="ProtNLM"/>
    </source>
</evidence>